<feature type="domain" description="Mur ligase central" evidence="3">
    <location>
        <begin position="76"/>
        <end position="280"/>
    </location>
</feature>
<dbReference type="Proteomes" id="UP001428817">
    <property type="component" value="Unassembled WGS sequence"/>
</dbReference>
<accession>A0ABP9R8U5</accession>
<comment type="function">
    <text evidence="1">The lipid II isoglutaminyl synthase complex catalyzes the formation of alpha-D-isoglutamine in the cell wall lipid II stem peptide. The MurT subunit catalyzes the ATP-dependent amidation of D-glutamate residue of lipid II, converting it to an isoglutamine residue.</text>
</comment>
<dbReference type="Pfam" id="PF08245">
    <property type="entry name" value="Mur_ligase_M"/>
    <property type="match status" value="1"/>
</dbReference>
<evidence type="ECO:0000256" key="1">
    <source>
        <dbReference type="HAMAP-Rule" id="MF_02214"/>
    </source>
</evidence>
<dbReference type="InterPro" id="IPR013564">
    <property type="entry name" value="MurT_C"/>
</dbReference>
<feature type="binding site" evidence="1">
    <location>
        <position position="233"/>
    </location>
    <ligand>
        <name>Zn(2+)</name>
        <dbReference type="ChEBI" id="CHEBI:29105"/>
    </ligand>
</feature>
<feature type="region of interest" description="Disordered" evidence="2">
    <location>
        <begin position="1"/>
        <end position="22"/>
    </location>
</feature>
<feature type="domain" description="Lipid II isoglutaminyl synthase (glutamine-hydrolyzing) subunit MurT C-terminal" evidence="4">
    <location>
        <begin position="318"/>
        <end position="415"/>
    </location>
</feature>
<feature type="binding site" evidence="1">
    <location>
        <position position="220"/>
    </location>
    <ligand>
        <name>Zn(2+)</name>
        <dbReference type="ChEBI" id="CHEBI:29105"/>
    </ligand>
</feature>
<dbReference type="InterPro" id="IPR043703">
    <property type="entry name" value="Lipid_II_synth_MurT"/>
</dbReference>
<keyword evidence="1" id="KW-0961">Cell wall biogenesis/degradation</keyword>
<dbReference type="EC" id="6.3.5.13" evidence="1"/>
<protein>
    <recommendedName>
        <fullName evidence="1">Lipid II isoglutaminyl synthase (glutamine-hydrolyzing) subunit MurT</fullName>
        <ecNumber evidence="1">6.3.5.13</ecNumber>
    </recommendedName>
</protein>
<keyword evidence="1" id="KW-0862">Zinc</keyword>
<sequence>MRMSETVPGPRVGPARPMPRLGDSWSDLAVRSGLLVARLSRSLGLGDGSNVGGRVSLALHPGALGRLAQGRRVVLVSGTNGKTTTSHLLAEALGTLGEVAHNASGSNMAEGVAAALATARDADRAVMEVDELHLARVARQSHPVLIVLLNLTRDQLDRAAEVRRTAAAVGRALAELPHTTVLANVDDPMTVWAAGHAAGPVVWVAADTGWRADSMTCPRCGRPLAERRSAWRCSCGLARPEPDWRLAGSVAIGQDSATPLTLNLPGPVNRANALMALAAARHEGVEPVRAAAAMGRVEQVAGRYATFDVGPHRLRLLLAKNPAGWAATLGMLRPGRPLVVAVNAREADGRDTSWLWDVDFGALAGRPVVASGERAADIGVRLSYADLPHRTEADPLAAVAGLPAGEVDVVANYTAFFTLRRRLAARA</sequence>
<dbReference type="GO" id="GO:0016874">
    <property type="term" value="F:ligase activity"/>
    <property type="evidence" value="ECO:0007669"/>
    <property type="project" value="UniProtKB-KW"/>
</dbReference>
<comment type="subunit">
    <text evidence="1">Forms a heterodimer with GatD.</text>
</comment>
<feature type="binding site" evidence="1">
    <location>
        <position position="235"/>
    </location>
    <ligand>
        <name>Zn(2+)</name>
        <dbReference type="ChEBI" id="CHEBI:29105"/>
    </ligand>
</feature>
<dbReference type="SUPFAM" id="SSF53623">
    <property type="entry name" value="MurD-like peptide ligases, catalytic domain"/>
    <property type="match status" value="1"/>
</dbReference>
<evidence type="ECO:0000256" key="2">
    <source>
        <dbReference type="SAM" id="MobiDB-lite"/>
    </source>
</evidence>
<dbReference type="PANTHER" id="PTHR23135:SF7">
    <property type="entry name" value="LIPID II ISOGLUTAMINYL SYNTHASE (GLUTAMINE-HYDROLYZING) SUBUNIT MURT"/>
    <property type="match status" value="1"/>
</dbReference>
<keyword evidence="1" id="KW-0479">Metal-binding</keyword>
<dbReference type="InterPro" id="IPR013221">
    <property type="entry name" value="Mur_ligase_cen"/>
</dbReference>
<evidence type="ECO:0000313" key="6">
    <source>
        <dbReference type="Proteomes" id="UP001428817"/>
    </source>
</evidence>
<reference evidence="6" key="1">
    <citation type="journal article" date="2019" name="Int. J. Syst. Evol. Microbiol.">
        <title>The Global Catalogue of Microorganisms (GCM) 10K type strain sequencing project: providing services to taxonomists for standard genome sequencing and annotation.</title>
        <authorList>
            <consortium name="The Broad Institute Genomics Platform"/>
            <consortium name="The Broad Institute Genome Sequencing Center for Infectious Disease"/>
            <person name="Wu L."/>
            <person name="Ma J."/>
        </authorList>
    </citation>
    <scope>NUCLEOTIDE SEQUENCE [LARGE SCALE GENOMIC DNA]</scope>
    <source>
        <strain evidence="6">JCM 18303</strain>
    </source>
</reference>
<evidence type="ECO:0000259" key="3">
    <source>
        <dbReference type="Pfam" id="PF08245"/>
    </source>
</evidence>
<dbReference type="Pfam" id="PF08353">
    <property type="entry name" value="MurT_C"/>
    <property type="match status" value="1"/>
</dbReference>
<gene>
    <name evidence="1" type="primary">murT</name>
    <name evidence="5" type="ORF">GCM10023321_73650</name>
</gene>
<comment type="caution">
    <text evidence="5">The sequence shown here is derived from an EMBL/GenBank/DDBJ whole genome shotgun (WGS) entry which is preliminary data.</text>
</comment>
<dbReference type="EMBL" id="BAABJP010000055">
    <property type="protein sequence ID" value="GAA5172994.1"/>
    <property type="molecule type" value="Genomic_DNA"/>
</dbReference>
<name>A0ABP9R8U5_9PSEU</name>
<comment type="similarity">
    <text evidence="1">Belongs to the MurCDEF family. MurT subfamily.</text>
</comment>
<keyword evidence="1" id="KW-0573">Peptidoglycan synthesis</keyword>
<dbReference type="PANTHER" id="PTHR23135">
    <property type="entry name" value="MUR LIGASE FAMILY MEMBER"/>
    <property type="match status" value="1"/>
</dbReference>
<keyword evidence="1" id="KW-0067">ATP-binding</keyword>
<organism evidence="5 6">
    <name type="scientific">Pseudonocardia eucalypti</name>
    <dbReference type="NCBI Taxonomy" id="648755"/>
    <lineage>
        <taxon>Bacteria</taxon>
        <taxon>Bacillati</taxon>
        <taxon>Actinomycetota</taxon>
        <taxon>Actinomycetes</taxon>
        <taxon>Pseudonocardiales</taxon>
        <taxon>Pseudonocardiaceae</taxon>
        <taxon>Pseudonocardia</taxon>
    </lineage>
</organism>
<dbReference type="InterPro" id="IPR036565">
    <property type="entry name" value="Mur-like_cat_sf"/>
</dbReference>
<proteinExistence type="inferred from homology"/>
<dbReference type="Gene3D" id="3.40.1190.10">
    <property type="entry name" value="Mur-like, catalytic domain"/>
    <property type="match status" value="1"/>
</dbReference>
<keyword evidence="1" id="KW-0133">Cell shape</keyword>
<feature type="binding site" evidence="1">
    <location>
        <position position="217"/>
    </location>
    <ligand>
        <name>Zn(2+)</name>
        <dbReference type="ChEBI" id="CHEBI:29105"/>
    </ligand>
</feature>
<comment type="catalytic activity">
    <reaction evidence="1">
        <text>beta-D-GlcNAc-(1-&gt;4)-Mur2Ac(oyl-L-Ala-gamma-D-Glu-L-Lys-D-Ala-D-Ala)-di-trans,octa-cis-undecaprenyl diphosphate + ATP = beta-D-GlcNAc-(1-&gt;4)-Mur2Ac(oyl-L-Ala-gamma-D-O-P-Glu-L-Lys-D-Ala-D-Ala)-di-trans,octa-cis-undecaprenyl diphosphate + ADP</text>
        <dbReference type="Rhea" id="RHEA:59488"/>
        <dbReference type="ChEBI" id="CHEBI:30616"/>
        <dbReference type="ChEBI" id="CHEBI:60033"/>
        <dbReference type="ChEBI" id="CHEBI:143132"/>
        <dbReference type="ChEBI" id="CHEBI:456216"/>
    </reaction>
</comment>
<dbReference type="HAMAP" id="MF_02214">
    <property type="entry name" value="Lipid_II_synth_MurT"/>
    <property type="match status" value="1"/>
</dbReference>
<evidence type="ECO:0000259" key="4">
    <source>
        <dbReference type="Pfam" id="PF08353"/>
    </source>
</evidence>
<keyword evidence="6" id="KW-1185">Reference proteome</keyword>
<evidence type="ECO:0000313" key="5">
    <source>
        <dbReference type="EMBL" id="GAA5172994.1"/>
    </source>
</evidence>
<comment type="pathway">
    <text evidence="1">Cell wall biogenesis; peptidoglycan biosynthesis.</text>
</comment>
<comment type="catalytic activity">
    <reaction evidence="1">
        <text>beta-D-GlcNAc-(1-&gt;4)-Mur2Ac(oyl-L-Ala-gamma-D-Glu-L-Lys-D-Ala-D-Ala)-di-trans,octa-cis-undecaprenyl diphosphate + L-glutamine + ATP + H2O = beta-D-GlcNAc-(1-&gt;4)-Mur2Ac(oyl-L-Ala-D-isoglutaminyl-L-Lys-D-Ala-D-Ala)-di-trans,octa-cis-undecaprenyl diphosphate + L-glutamate + ADP + phosphate + H(+)</text>
        <dbReference type="Rhea" id="RHEA:57928"/>
        <dbReference type="ChEBI" id="CHEBI:15377"/>
        <dbReference type="ChEBI" id="CHEBI:15378"/>
        <dbReference type="ChEBI" id="CHEBI:29985"/>
        <dbReference type="ChEBI" id="CHEBI:30616"/>
        <dbReference type="ChEBI" id="CHEBI:43474"/>
        <dbReference type="ChEBI" id="CHEBI:58359"/>
        <dbReference type="ChEBI" id="CHEBI:60033"/>
        <dbReference type="ChEBI" id="CHEBI:62233"/>
        <dbReference type="ChEBI" id="CHEBI:456216"/>
        <dbReference type="EC" id="6.3.5.13"/>
    </reaction>
</comment>
<comment type="catalytic activity">
    <reaction evidence="1">
        <text>beta-D-GlcNAc-(1-&gt;4)-Mur2Ac(oyl-L-Ala-gamma-D-O-P-Glu-L-Lys-D-Ala-D-Ala)-di-trans,octa-cis-undecaprenyl diphosphate + NH4(+) = beta-D-GlcNAc-(1-&gt;4)-Mur2Ac(oyl-L-Ala-D-isoglutaminyl-L-Lys-D-Ala-D-Ala)-di-trans,octa-cis-undecaprenyl diphosphate + phosphate + H(+)</text>
        <dbReference type="Rhea" id="RHEA:57932"/>
        <dbReference type="ChEBI" id="CHEBI:15378"/>
        <dbReference type="ChEBI" id="CHEBI:28938"/>
        <dbReference type="ChEBI" id="CHEBI:43474"/>
        <dbReference type="ChEBI" id="CHEBI:62233"/>
        <dbReference type="ChEBI" id="CHEBI:143132"/>
    </reaction>
</comment>
<keyword evidence="1" id="KW-0547">Nucleotide-binding</keyword>
<feature type="active site" evidence="1">
    <location>
        <position position="351"/>
    </location>
</feature>
<keyword evidence="1 5" id="KW-0436">Ligase</keyword>